<evidence type="ECO:0000313" key="2">
    <source>
        <dbReference type="EMBL" id="OWZ17744.1"/>
    </source>
</evidence>
<organism evidence="2 3">
    <name type="scientific">Phytophthora megakarya</name>
    <dbReference type="NCBI Taxonomy" id="4795"/>
    <lineage>
        <taxon>Eukaryota</taxon>
        <taxon>Sar</taxon>
        <taxon>Stramenopiles</taxon>
        <taxon>Oomycota</taxon>
        <taxon>Peronosporomycetes</taxon>
        <taxon>Peronosporales</taxon>
        <taxon>Peronosporaceae</taxon>
        <taxon>Phytophthora</taxon>
    </lineage>
</organism>
<evidence type="ECO:0000313" key="3">
    <source>
        <dbReference type="Proteomes" id="UP000198211"/>
    </source>
</evidence>
<dbReference type="AlphaFoldDB" id="A0A225WK11"/>
<reference evidence="3" key="1">
    <citation type="submission" date="2017-03" db="EMBL/GenBank/DDBJ databases">
        <title>Phytopthora megakarya and P. palmivora, two closely related causual agents of cacao black pod achieved similar genome size and gene model numbers by different mechanisms.</title>
        <authorList>
            <person name="Ali S."/>
            <person name="Shao J."/>
            <person name="Larry D.J."/>
            <person name="Kronmiller B."/>
            <person name="Shen D."/>
            <person name="Strem M.D."/>
            <person name="Melnick R.L."/>
            <person name="Guiltinan M.J."/>
            <person name="Tyler B.M."/>
            <person name="Meinhardt L.W."/>
            <person name="Bailey B.A."/>
        </authorList>
    </citation>
    <scope>NUCLEOTIDE SEQUENCE [LARGE SCALE GENOMIC DNA]</scope>
    <source>
        <strain evidence="3">zdho120</strain>
    </source>
</reference>
<proteinExistence type="predicted"/>
<comment type="caution">
    <text evidence="2">The sequence shown here is derived from an EMBL/GenBank/DDBJ whole genome shotgun (WGS) entry which is preliminary data.</text>
</comment>
<feature type="region of interest" description="Disordered" evidence="1">
    <location>
        <begin position="24"/>
        <end position="145"/>
    </location>
</feature>
<evidence type="ECO:0000256" key="1">
    <source>
        <dbReference type="SAM" id="MobiDB-lite"/>
    </source>
</evidence>
<accession>A0A225WK11</accession>
<dbReference type="EMBL" id="NBNE01000698">
    <property type="protein sequence ID" value="OWZ17744.1"/>
    <property type="molecule type" value="Genomic_DNA"/>
</dbReference>
<sequence length="185" mass="20214">MVAEGKTVEDLAEESCPCFGRIDKLFGGNSNVTPPSEMSGPYNDADWFPISDGWTANRNSSADKGEQDEVDAGSSQSDVASQIDEEHENIDPNIQPITQSRQTVSMVNPSTTTQNSTEKQKPSAKTKSQKSAAKTMATKAADAKGVGKAMNYKRKDFGSVYTEASKKRQAFNEQKFKRSFSRRNG</sequence>
<feature type="compositionally biased region" description="Polar residues" evidence="1">
    <location>
        <begin position="95"/>
        <end position="117"/>
    </location>
</feature>
<protein>
    <submittedName>
        <fullName evidence="2">Uncharacterized protein</fullName>
    </submittedName>
</protein>
<dbReference type="Proteomes" id="UP000198211">
    <property type="component" value="Unassembled WGS sequence"/>
</dbReference>
<name>A0A225WK11_9STRA</name>
<feature type="compositionally biased region" description="Low complexity" evidence="1">
    <location>
        <begin position="129"/>
        <end position="144"/>
    </location>
</feature>
<gene>
    <name evidence="2" type="ORF">PHMEG_0008261</name>
</gene>
<keyword evidence="3" id="KW-1185">Reference proteome</keyword>
<dbReference type="OrthoDB" id="10622230at2759"/>